<dbReference type="NCBIfam" id="NF006734">
    <property type="entry name" value="PRK09266.1"/>
    <property type="match status" value="1"/>
</dbReference>
<dbReference type="Proteomes" id="UP001501578">
    <property type="component" value="Unassembled WGS sequence"/>
</dbReference>
<evidence type="ECO:0000313" key="1">
    <source>
        <dbReference type="EMBL" id="GAA0941596.1"/>
    </source>
</evidence>
<dbReference type="InterPro" id="IPR043132">
    <property type="entry name" value="BCAT-like_C"/>
</dbReference>
<organism evidence="1 2">
    <name type="scientific">Nonomuraea longicatena</name>
    <dbReference type="NCBI Taxonomy" id="83682"/>
    <lineage>
        <taxon>Bacteria</taxon>
        <taxon>Bacillati</taxon>
        <taxon>Actinomycetota</taxon>
        <taxon>Actinomycetes</taxon>
        <taxon>Streptosporangiales</taxon>
        <taxon>Streptosporangiaceae</taxon>
        <taxon>Nonomuraea</taxon>
    </lineage>
</organism>
<reference evidence="1 2" key="1">
    <citation type="journal article" date="2019" name="Int. J. Syst. Evol. Microbiol.">
        <title>The Global Catalogue of Microorganisms (GCM) 10K type strain sequencing project: providing services to taxonomists for standard genome sequencing and annotation.</title>
        <authorList>
            <consortium name="The Broad Institute Genomics Platform"/>
            <consortium name="The Broad Institute Genome Sequencing Center for Infectious Disease"/>
            <person name="Wu L."/>
            <person name="Ma J."/>
        </authorList>
    </citation>
    <scope>NUCLEOTIDE SEQUENCE [LARGE SCALE GENOMIC DNA]</scope>
    <source>
        <strain evidence="1 2">JCM 11136</strain>
    </source>
</reference>
<keyword evidence="1" id="KW-0032">Aminotransferase</keyword>
<keyword evidence="1" id="KW-0808">Transferase</keyword>
<proteinExistence type="predicted"/>
<protein>
    <submittedName>
        <fullName evidence="1">Aminotransferase class IV family protein</fullName>
    </submittedName>
</protein>
<dbReference type="SUPFAM" id="SSF56752">
    <property type="entry name" value="D-aminoacid aminotransferase-like PLP-dependent enzymes"/>
    <property type="match status" value="1"/>
</dbReference>
<gene>
    <name evidence="1" type="ORF">GCM10009560_53650</name>
</gene>
<dbReference type="Gene3D" id="3.20.10.10">
    <property type="entry name" value="D-amino Acid Aminotransferase, subunit A, domain 2"/>
    <property type="match status" value="1"/>
</dbReference>
<dbReference type="RefSeq" id="WP_343952812.1">
    <property type="nucleotide sequence ID" value="NZ_BAAAHQ010000031.1"/>
</dbReference>
<evidence type="ECO:0000313" key="2">
    <source>
        <dbReference type="Proteomes" id="UP001501578"/>
    </source>
</evidence>
<dbReference type="EMBL" id="BAAAHQ010000031">
    <property type="protein sequence ID" value="GAA0941596.1"/>
    <property type="molecule type" value="Genomic_DNA"/>
</dbReference>
<dbReference type="InterPro" id="IPR001544">
    <property type="entry name" value="Aminotrans_IV"/>
</dbReference>
<dbReference type="Pfam" id="PF01063">
    <property type="entry name" value="Aminotran_4"/>
    <property type="match status" value="1"/>
</dbReference>
<comment type="caution">
    <text evidence="1">The sequence shown here is derived from an EMBL/GenBank/DDBJ whole genome shotgun (WGS) entry which is preliminary data.</text>
</comment>
<dbReference type="InterPro" id="IPR036038">
    <property type="entry name" value="Aminotransferase-like"/>
</dbReference>
<accession>A0ABN1QFS0</accession>
<name>A0ABN1QFS0_9ACTN</name>
<dbReference type="GO" id="GO:0008483">
    <property type="term" value="F:transaminase activity"/>
    <property type="evidence" value="ECO:0007669"/>
    <property type="project" value="UniProtKB-KW"/>
</dbReference>
<sequence>MSFTERAVVDGRPAEGGDVALAVAARLGHFTAMQVRRRRVRGLDLHVARLRAATRELYGRDLDPGLVLSSIDLLLGDDVLDASVRVNVVQTADVHVIASSGAPIDPPTSPQRLRSAAYQRFLPHIKHGGGFPTAHLVREARAAGFDDALLVAGDGAVAEAAITNLGAFAGGQVVWPEAPMLHGITMRLMEQGLARSGIAQERRPLKVSDLPSFDAVFLANSHGLVPVGQVDEFVLPLDPAAMSRLHAVYEDTPWDPIPRR</sequence>
<keyword evidence="2" id="KW-1185">Reference proteome</keyword>